<evidence type="ECO:0000313" key="5">
    <source>
        <dbReference type="EMBL" id="NDY41533.1"/>
    </source>
</evidence>
<dbReference type="Gene3D" id="2.120.10.30">
    <property type="entry name" value="TolB, C-terminal domain"/>
    <property type="match status" value="2"/>
</dbReference>
<evidence type="ECO:0000256" key="1">
    <source>
        <dbReference type="ARBA" id="ARBA00022737"/>
    </source>
</evidence>
<comment type="caution">
    <text evidence="5">The sequence shown here is derived from an EMBL/GenBank/DDBJ whole genome shotgun (WGS) entry which is preliminary data.</text>
</comment>
<dbReference type="PANTHER" id="PTHR24104:SF25">
    <property type="entry name" value="PROTEIN LIN-41"/>
    <property type="match status" value="1"/>
</dbReference>
<dbReference type="PROSITE" id="PS51125">
    <property type="entry name" value="NHL"/>
    <property type="match status" value="2"/>
</dbReference>
<reference evidence="5 6" key="1">
    <citation type="submission" date="2020-02" db="EMBL/GenBank/DDBJ databases">
        <title>Comparative genomics of sulfur disproportionating microorganisms.</title>
        <authorList>
            <person name="Ward L.M."/>
            <person name="Bertran E."/>
            <person name="Johnston D.T."/>
        </authorList>
    </citation>
    <scope>NUCLEOTIDE SEQUENCE [LARGE SCALE GENOMIC DNA]</scope>
    <source>
        <strain evidence="5 6">DSM 100025</strain>
    </source>
</reference>
<feature type="repeat" description="NHL" evidence="2">
    <location>
        <begin position="272"/>
        <end position="315"/>
    </location>
</feature>
<proteinExistence type="predicted"/>
<dbReference type="CDD" id="cd05819">
    <property type="entry name" value="NHL"/>
    <property type="match status" value="1"/>
</dbReference>
<evidence type="ECO:0000256" key="4">
    <source>
        <dbReference type="SAM" id="SignalP"/>
    </source>
</evidence>
<feature type="region of interest" description="Disordered" evidence="3">
    <location>
        <begin position="316"/>
        <end position="345"/>
    </location>
</feature>
<feature type="chain" id="PRO_5026680331" description="6-bladed beta-propeller" evidence="4">
    <location>
        <begin position="25"/>
        <end position="345"/>
    </location>
</feature>
<dbReference type="EMBL" id="JAAGRR010000007">
    <property type="protein sequence ID" value="NDY41533.1"/>
    <property type="molecule type" value="Genomic_DNA"/>
</dbReference>
<evidence type="ECO:0000256" key="3">
    <source>
        <dbReference type="SAM" id="MobiDB-lite"/>
    </source>
</evidence>
<name>A0A6N9TN88_DISTH</name>
<feature type="repeat" description="NHL" evidence="2">
    <location>
        <begin position="224"/>
        <end position="268"/>
    </location>
</feature>
<protein>
    <recommendedName>
        <fullName evidence="7">6-bladed beta-propeller</fullName>
    </recommendedName>
</protein>
<evidence type="ECO:0008006" key="7">
    <source>
        <dbReference type="Google" id="ProtNLM"/>
    </source>
</evidence>
<evidence type="ECO:0000256" key="2">
    <source>
        <dbReference type="PROSITE-ProRule" id="PRU00504"/>
    </source>
</evidence>
<dbReference type="RefSeq" id="WP_163297692.1">
    <property type="nucleotide sequence ID" value="NZ_JAAGRR010000007.1"/>
</dbReference>
<dbReference type="PANTHER" id="PTHR24104">
    <property type="entry name" value="E3 UBIQUITIN-PROTEIN LIGASE NHLRC1-RELATED"/>
    <property type="match status" value="1"/>
</dbReference>
<keyword evidence="4" id="KW-0732">Signal</keyword>
<dbReference type="Proteomes" id="UP000469346">
    <property type="component" value="Unassembled WGS sequence"/>
</dbReference>
<gene>
    <name evidence="5" type="ORF">G3N55_01520</name>
</gene>
<organism evidence="5 6">
    <name type="scientific">Dissulfurirhabdus thermomarina</name>
    <dbReference type="NCBI Taxonomy" id="1765737"/>
    <lineage>
        <taxon>Bacteria</taxon>
        <taxon>Deltaproteobacteria</taxon>
        <taxon>Dissulfurirhabdaceae</taxon>
        <taxon>Dissulfurirhabdus</taxon>
    </lineage>
</organism>
<dbReference type="SUPFAM" id="SSF101898">
    <property type="entry name" value="NHL repeat"/>
    <property type="match status" value="1"/>
</dbReference>
<dbReference type="InterPro" id="IPR011042">
    <property type="entry name" value="6-blade_b-propeller_TolB-like"/>
</dbReference>
<dbReference type="GO" id="GO:0008270">
    <property type="term" value="F:zinc ion binding"/>
    <property type="evidence" value="ECO:0007669"/>
    <property type="project" value="UniProtKB-KW"/>
</dbReference>
<sequence>MKHAAMAKFMTVLMMILSAPPALAGGVTVKAVAELKVDDSGAPIGFPGGVAYAPDTGETYVLSASRGRVVVYDRNFFPRVSVGAGRGLDHVSGFALGPDGRLYVAQGPAGPGTPARIAVLDAAFFPVREIPLRDLPDAASFLPEHLAVARDGRLYVAGQNSVGVLVLSPEGRLLHRLTPRDTPPGSGERPVLVRDVAIDGASRLYLLSEETSKVYVYDAKEEFLFSFGQKGGSSGKMSRPRGLALDEARGRIYVVDYMRHTVLAYDLSGRYLFEFGGKGWGPGWFNFPTDVAVDDEGRVLVADLFNHRVQVLEVHPPAEPAAGATSPAPKGAEEEKANFQAVPSR</sequence>
<dbReference type="InterPro" id="IPR050952">
    <property type="entry name" value="TRIM-NHL_E3_ligases"/>
</dbReference>
<dbReference type="Pfam" id="PF01436">
    <property type="entry name" value="NHL"/>
    <property type="match status" value="1"/>
</dbReference>
<dbReference type="AlphaFoldDB" id="A0A6N9TN88"/>
<feature type="signal peptide" evidence="4">
    <location>
        <begin position="1"/>
        <end position="24"/>
    </location>
</feature>
<dbReference type="Pfam" id="PF17170">
    <property type="entry name" value="DUF5128"/>
    <property type="match status" value="1"/>
</dbReference>
<dbReference type="InterPro" id="IPR001258">
    <property type="entry name" value="NHL_repeat"/>
</dbReference>
<accession>A0A6N9TN88</accession>
<keyword evidence="1" id="KW-0677">Repeat</keyword>
<keyword evidence="6" id="KW-1185">Reference proteome</keyword>
<evidence type="ECO:0000313" key="6">
    <source>
        <dbReference type="Proteomes" id="UP000469346"/>
    </source>
</evidence>